<reference evidence="9" key="1">
    <citation type="submission" date="2021-02" db="EMBL/GenBank/DDBJ databases">
        <title>Strain Y2R2, a novel species of the genus Halomonas.</title>
        <authorList>
            <person name="Huang H."/>
        </authorList>
    </citation>
    <scope>NUCLEOTIDE SEQUENCE</scope>
    <source>
        <strain evidence="9">Y2R2</strain>
    </source>
</reference>
<evidence type="ECO:0000256" key="2">
    <source>
        <dbReference type="ARBA" id="ARBA00007400"/>
    </source>
</evidence>
<evidence type="ECO:0000256" key="3">
    <source>
        <dbReference type="ARBA" id="ARBA00022475"/>
    </source>
</evidence>
<dbReference type="Proteomes" id="UP000324285">
    <property type="component" value="Chromosome"/>
</dbReference>
<evidence type="ECO:0000256" key="1">
    <source>
        <dbReference type="ARBA" id="ARBA00004651"/>
    </source>
</evidence>
<dbReference type="OrthoDB" id="1072135at2"/>
<evidence type="ECO:0000259" key="8">
    <source>
        <dbReference type="Pfam" id="PF01757"/>
    </source>
</evidence>
<dbReference type="GO" id="GO:0005886">
    <property type="term" value="C:plasma membrane"/>
    <property type="evidence" value="ECO:0007669"/>
    <property type="project" value="UniProtKB-SubCell"/>
</dbReference>
<dbReference type="GO" id="GO:0009246">
    <property type="term" value="P:enterobacterial common antigen biosynthetic process"/>
    <property type="evidence" value="ECO:0007669"/>
    <property type="project" value="TreeGrafter"/>
</dbReference>
<evidence type="ECO:0000313" key="9">
    <source>
        <dbReference type="EMBL" id="QEM80287.1"/>
    </source>
</evidence>
<evidence type="ECO:0000256" key="4">
    <source>
        <dbReference type="ARBA" id="ARBA00022692"/>
    </source>
</evidence>
<dbReference type="Pfam" id="PF01757">
    <property type="entry name" value="Acyl_transf_3"/>
    <property type="match status" value="1"/>
</dbReference>
<feature type="transmembrane region" description="Helical" evidence="7">
    <location>
        <begin position="212"/>
        <end position="230"/>
    </location>
</feature>
<feature type="transmembrane region" description="Helical" evidence="7">
    <location>
        <begin position="145"/>
        <end position="165"/>
    </location>
</feature>
<feature type="transmembrane region" description="Helical" evidence="7">
    <location>
        <begin position="299"/>
        <end position="317"/>
    </location>
</feature>
<keyword evidence="4 7" id="KW-0812">Transmembrane</keyword>
<keyword evidence="9" id="KW-0012">Acyltransferase</keyword>
<feature type="transmembrane region" description="Helical" evidence="7">
    <location>
        <begin position="7"/>
        <end position="24"/>
    </location>
</feature>
<feature type="transmembrane region" description="Helical" evidence="7">
    <location>
        <begin position="120"/>
        <end position="138"/>
    </location>
</feature>
<keyword evidence="3" id="KW-1003">Cell membrane</keyword>
<name>A0A5C1NDY0_9GAMM</name>
<dbReference type="RefSeq" id="WP_149282713.1">
    <property type="nucleotide sequence ID" value="NZ_CP038437.2"/>
</dbReference>
<dbReference type="GO" id="GO:0016413">
    <property type="term" value="F:O-acetyltransferase activity"/>
    <property type="evidence" value="ECO:0007669"/>
    <property type="project" value="TreeGrafter"/>
</dbReference>
<feature type="transmembrane region" description="Helical" evidence="7">
    <location>
        <begin position="44"/>
        <end position="61"/>
    </location>
</feature>
<proteinExistence type="inferred from homology"/>
<feature type="transmembrane region" description="Helical" evidence="7">
    <location>
        <begin position="242"/>
        <end position="259"/>
    </location>
</feature>
<feature type="transmembrane region" description="Helical" evidence="7">
    <location>
        <begin position="177"/>
        <end position="200"/>
    </location>
</feature>
<dbReference type="EMBL" id="CP038437">
    <property type="protein sequence ID" value="QEM80287.1"/>
    <property type="molecule type" value="Genomic_DNA"/>
</dbReference>
<accession>A0A5C1NDY0</accession>
<keyword evidence="5 7" id="KW-1133">Transmembrane helix</keyword>
<feature type="domain" description="Acyltransferase 3" evidence="8">
    <location>
        <begin position="6"/>
        <end position="318"/>
    </location>
</feature>
<evidence type="ECO:0000256" key="5">
    <source>
        <dbReference type="ARBA" id="ARBA00022989"/>
    </source>
</evidence>
<comment type="subcellular location">
    <subcellularLocation>
        <location evidence="1">Cell membrane</location>
        <topology evidence="1">Multi-pass membrane protein</topology>
    </subcellularLocation>
</comment>
<gene>
    <name evidence="9" type="ORF">E4T21_00980</name>
</gene>
<dbReference type="KEGG" id="hbh:E4T21_00980"/>
<dbReference type="PANTHER" id="PTHR40074:SF2">
    <property type="entry name" value="O-ACETYLTRANSFERASE WECH"/>
    <property type="match status" value="1"/>
</dbReference>
<evidence type="ECO:0000256" key="6">
    <source>
        <dbReference type="ARBA" id="ARBA00023136"/>
    </source>
</evidence>
<keyword evidence="9" id="KW-0808">Transferase</keyword>
<evidence type="ECO:0000256" key="7">
    <source>
        <dbReference type="SAM" id="Phobius"/>
    </source>
</evidence>
<dbReference type="PANTHER" id="PTHR40074">
    <property type="entry name" value="O-ACETYLTRANSFERASE WECH"/>
    <property type="match status" value="1"/>
</dbReference>
<keyword evidence="6 7" id="KW-0472">Membrane</keyword>
<protein>
    <submittedName>
        <fullName evidence="9">Acyltransferase</fullName>
    </submittedName>
</protein>
<comment type="similarity">
    <text evidence="2">Belongs to the acyltransferase 3 family.</text>
</comment>
<keyword evidence="10" id="KW-1185">Reference proteome</keyword>
<feature type="transmembrane region" description="Helical" evidence="7">
    <location>
        <begin position="81"/>
        <end position="100"/>
    </location>
</feature>
<dbReference type="AlphaFoldDB" id="A0A5C1NDY0"/>
<evidence type="ECO:0000313" key="10">
    <source>
        <dbReference type="Proteomes" id="UP000324285"/>
    </source>
</evidence>
<feature type="transmembrane region" description="Helical" evidence="7">
    <location>
        <begin position="266"/>
        <end position="287"/>
    </location>
</feature>
<dbReference type="InterPro" id="IPR002656">
    <property type="entry name" value="Acyl_transf_3_dom"/>
</dbReference>
<organism evidence="9 10">
    <name type="scientific">Halomonas binhaiensis</name>
    <dbReference type="NCBI Taxonomy" id="2562282"/>
    <lineage>
        <taxon>Bacteria</taxon>
        <taxon>Pseudomonadati</taxon>
        <taxon>Pseudomonadota</taxon>
        <taxon>Gammaproteobacteria</taxon>
        <taxon>Oceanospirillales</taxon>
        <taxon>Halomonadaceae</taxon>
        <taxon>Halomonas</taxon>
    </lineage>
</organism>
<sequence length="352" mass="40757">MKQIEEIYWLRFYGCLAVFAFHLIDRIERNYLDHLALDIARIPTVLGTPIFIFISIFLLAIRYGNDTPRDFLAKRCKYVMVPYLVYGMVYSSAEYVRLLASGEHVSIMAHMREYLVFAGWHGYFLVIAMQFYVLFWLYQRFQLHRWLCSGTGLLVGAAISMGWWALFRWQEIETPGYLHWIAPFGWLYLFCLAILLARYYPDLRSQPWLRRFAHPGWLLALLAAILFFAARGELMFSSKETWVVPLFIVFMLWALPWLAGKAPTSLVMAINVSSFGIYLAHPLFFSVVDFVRWQVSMPLWLYVIALAVVGMGGSILLNRLANRADWSAMLLGRQLPTTRPGQAERGYVLAAS</sequence>